<dbReference type="InterPro" id="IPR044746">
    <property type="entry name" value="ABCC_6TM_D1"/>
</dbReference>
<dbReference type="Pfam" id="PF00005">
    <property type="entry name" value="ABC_tran"/>
    <property type="match status" value="2"/>
</dbReference>
<keyword evidence="3 10" id="KW-0812">Transmembrane</keyword>
<dbReference type="InterPro" id="IPR011527">
    <property type="entry name" value="ABC1_TM_dom"/>
</dbReference>
<dbReference type="InterPro" id="IPR050173">
    <property type="entry name" value="ABC_transporter_C-like"/>
</dbReference>
<dbReference type="Proteomes" id="UP000799118">
    <property type="component" value="Unassembled WGS sequence"/>
</dbReference>
<dbReference type="GO" id="GO:0016887">
    <property type="term" value="F:ATP hydrolysis activity"/>
    <property type="evidence" value="ECO:0007669"/>
    <property type="project" value="InterPro"/>
</dbReference>
<dbReference type="InterPro" id="IPR003593">
    <property type="entry name" value="AAA+_ATPase"/>
</dbReference>
<dbReference type="EMBL" id="ML769605">
    <property type="protein sequence ID" value="KAE9392058.1"/>
    <property type="molecule type" value="Genomic_DNA"/>
</dbReference>
<keyword evidence="4" id="KW-0677">Repeat</keyword>
<dbReference type="PANTHER" id="PTHR24223">
    <property type="entry name" value="ATP-BINDING CASSETTE SUB-FAMILY C"/>
    <property type="match status" value="1"/>
</dbReference>
<feature type="domain" description="ABC transporter" evidence="11">
    <location>
        <begin position="603"/>
        <end position="807"/>
    </location>
</feature>
<evidence type="ECO:0000256" key="5">
    <source>
        <dbReference type="ARBA" id="ARBA00022741"/>
    </source>
</evidence>
<evidence type="ECO:0000256" key="8">
    <source>
        <dbReference type="ARBA" id="ARBA00023136"/>
    </source>
</evidence>
<evidence type="ECO:0000256" key="1">
    <source>
        <dbReference type="ARBA" id="ARBA00004141"/>
    </source>
</evidence>
<dbReference type="OrthoDB" id="6500128at2759"/>
<feature type="transmembrane region" description="Helical" evidence="10">
    <location>
        <begin position="527"/>
        <end position="547"/>
    </location>
</feature>
<feature type="transmembrane region" description="Helical" evidence="10">
    <location>
        <begin position="36"/>
        <end position="55"/>
    </location>
</feature>
<evidence type="ECO:0000259" key="11">
    <source>
        <dbReference type="PROSITE" id="PS50893"/>
    </source>
</evidence>
<dbReference type="PROSITE" id="PS50893">
    <property type="entry name" value="ABC_TRANSPORTER_2"/>
    <property type="match status" value="2"/>
</dbReference>
<keyword evidence="6" id="KW-0067">ATP-binding</keyword>
<feature type="transmembrane region" description="Helical" evidence="10">
    <location>
        <begin position="881"/>
        <end position="902"/>
    </location>
</feature>
<dbReference type="CDD" id="cd18580">
    <property type="entry name" value="ABC_6TM_ABCC_D2"/>
    <property type="match status" value="1"/>
</dbReference>
<protein>
    <recommendedName>
        <fullName evidence="15">P-loop containing nucleoside triphosphate hydrolase protein</fullName>
    </recommendedName>
</protein>
<feature type="transmembrane region" description="Helical" evidence="10">
    <location>
        <begin position="1104"/>
        <end position="1127"/>
    </location>
</feature>
<evidence type="ECO:0008006" key="15">
    <source>
        <dbReference type="Google" id="ProtNLM"/>
    </source>
</evidence>
<dbReference type="GO" id="GO:0140359">
    <property type="term" value="F:ABC-type transporter activity"/>
    <property type="evidence" value="ECO:0007669"/>
    <property type="project" value="InterPro"/>
</dbReference>
<keyword evidence="7 10" id="KW-1133">Transmembrane helix</keyword>
<dbReference type="InterPro" id="IPR044726">
    <property type="entry name" value="ABCC_6TM_D2"/>
</dbReference>
<dbReference type="PROSITE" id="PS50929">
    <property type="entry name" value="ABC_TM1F"/>
    <property type="match status" value="2"/>
</dbReference>
<keyword evidence="5" id="KW-0547">Nucleotide-binding</keyword>
<evidence type="ECO:0000313" key="13">
    <source>
        <dbReference type="EMBL" id="KAE9392058.1"/>
    </source>
</evidence>
<dbReference type="SUPFAM" id="SSF52540">
    <property type="entry name" value="P-loop containing nucleoside triphosphate hydrolases"/>
    <property type="match status" value="2"/>
</dbReference>
<dbReference type="InterPro" id="IPR036640">
    <property type="entry name" value="ABC1_TM_sf"/>
</dbReference>
<proteinExistence type="predicted"/>
<evidence type="ECO:0000256" key="6">
    <source>
        <dbReference type="ARBA" id="ARBA00022840"/>
    </source>
</evidence>
<comment type="subcellular location">
    <subcellularLocation>
        <location evidence="1">Membrane</location>
        <topology evidence="1">Multi-pass membrane protein</topology>
    </subcellularLocation>
</comment>
<dbReference type="Pfam" id="PF00664">
    <property type="entry name" value="ABC_membrane"/>
    <property type="match status" value="2"/>
</dbReference>
<dbReference type="CDD" id="cd18579">
    <property type="entry name" value="ABC_6TM_ABCC_D1"/>
    <property type="match status" value="1"/>
</dbReference>
<dbReference type="FunFam" id="1.20.1560.10:FF:000013">
    <property type="entry name" value="ABC transporter C family member 2"/>
    <property type="match status" value="1"/>
</dbReference>
<organism evidence="13 14">
    <name type="scientific">Gymnopus androsaceus JB14</name>
    <dbReference type="NCBI Taxonomy" id="1447944"/>
    <lineage>
        <taxon>Eukaryota</taxon>
        <taxon>Fungi</taxon>
        <taxon>Dikarya</taxon>
        <taxon>Basidiomycota</taxon>
        <taxon>Agaricomycotina</taxon>
        <taxon>Agaricomycetes</taxon>
        <taxon>Agaricomycetidae</taxon>
        <taxon>Agaricales</taxon>
        <taxon>Marasmiineae</taxon>
        <taxon>Omphalotaceae</taxon>
        <taxon>Gymnopus</taxon>
    </lineage>
</organism>
<feature type="transmembrane region" description="Helical" evidence="10">
    <location>
        <begin position="303"/>
        <end position="327"/>
    </location>
</feature>
<evidence type="ECO:0000256" key="7">
    <source>
        <dbReference type="ARBA" id="ARBA00022989"/>
    </source>
</evidence>
<feature type="transmembrane region" description="Helical" evidence="10">
    <location>
        <begin position="249"/>
        <end position="271"/>
    </location>
</feature>
<feature type="transmembrane region" description="Helical" evidence="10">
    <location>
        <begin position="404"/>
        <end position="423"/>
    </location>
</feature>
<dbReference type="SMART" id="SM00382">
    <property type="entry name" value="AAA"/>
    <property type="match status" value="2"/>
</dbReference>
<keyword evidence="14" id="KW-1185">Reference proteome</keyword>
<dbReference type="PROSITE" id="PS00211">
    <property type="entry name" value="ABC_TRANSPORTER_1"/>
    <property type="match status" value="2"/>
</dbReference>
<dbReference type="InterPro" id="IPR003439">
    <property type="entry name" value="ABC_transporter-like_ATP-bd"/>
</dbReference>
<dbReference type="InterPro" id="IPR027417">
    <property type="entry name" value="P-loop_NTPase"/>
</dbReference>
<feature type="domain" description="ABC transmembrane type-1" evidence="12">
    <location>
        <begin position="265"/>
        <end position="552"/>
    </location>
</feature>
<feature type="transmembrane region" description="Helical" evidence="10">
    <location>
        <begin position="140"/>
        <end position="173"/>
    </location>
</feature>
<evidence type="ECO:0000256" key="2">
    <source>
        <dbReference type="ARBA" id="ARBA00022448"/>
    </source>
</evidence>
<dbReference type="GO" id="GO:0016020">
    <property type="term" value="C:membrane"/>
    <property type="evidence" value="ECO:0007669"/>
    <property type="project" value="UniProtKB-SubCell"/>
</dbReference>
<dbReference type="Gene3D" id="3.40.50.300">
    <property type="entry name" value="P-loop containing nucleotide triphosphate hydrolases"/>
    <property type="match status" value="2"/>
</dbReference>
<dbReference type="GO" id="GO:0005524">
    <property type="term" value="F:ATP binding"/>
    <property type="evidence" value="ECO:0007669"/>
    <property type="project" value="UniProtKB-KW"/>
</dbReference>
<evidence type="ECO:0000256" key="9">
    <source>
        <dbReference type="ARBA" id="ARBA00023180"/>
    </source>
</evidence>
<dbReference type="Gene3D" id="1.20.1560.10">
    <property type="entry name" value="ABC transporter type 1, transmembrane domain"/>
    <property type="match status" value="2"/>
</dbReference>
<accession>A0A6A4H312</accession>
<feature type="domain" description="ABC transporter" evidence="11">
    <location>
        <begin position="1198"/>
        <end position="1406"/>
    </location>
</feature>
<keyword evidence="8 10" id="KW-0472">Membrane</keyword>
<feature type="domain" description="ABC transmembrane type-1" evidence="12">
    <location>
        <begin position="882"/>
        <end position="1127"/>
    </location>
</feature>
<dbReference type="SUPFAM" id="SSF90123">
    <property type="entry name" value="ABC transporter transmembrane region"/>
    <property type="match status" value="2"/>
</dbReference>
<feature type="transmembrane region" description="Helical" evidence="10">
    <location>
        <begin position="185"/>
        <end position="201"/>
    </location>
</feature>
<reference evidence="13" key="1">
    <citation type="journal article" date="2019" name="Environ. Microbiol.">
        <title>Fungal ecological strategies reflected in gene transcription - a case study of two litter decomposers.</title>
        <authorList>
            <person name="Barbi F."/>
            <person name="Kohler A."/>
            <person name="Barry K."/>
            <person name="Baskaran P."/>
            <person name="Daum C."/>
            <person name="Fauchery L."/>
            <person name="Ihrmark K."/>
            <person name="Kuo A."/>
            <person name="LaButti K."/>
            <person name="Lipzen A."/>
            <person name="Morin E."/>
            <person name="Grigoriev I.V."/>
            <person name="Henrissat B."/>
            <person name="Lindahl B."/>
            <person name="Martin F."/>
        </authorList>
    </citation>
    <scope>NUCLEOTIDE SEQUENCE</scope>
    <source>
        <strain evidence="13">JB14</strain>
    </source>
</reference>
<sequence>MASLCSDDNYFPEAHDCQGPQVQCRTFDFTVVFENAVLSLLPSVLFSVYALYTILRLRRVEAKFTHSLGYALKIATMISNILFNLLALLSWALLSEKITVDLAYRMVAAATAANLVASILALVLVNRFPNDMTIFSTHSLFIFVMAILSTSQVRTFVIIRSQLSMFFLGAFLVHENFLAGSPETAGLFSRLLIIWALPMIWKGRRGDSQINDLEELHGSLESSAVFKTLEQAWKHPKQLVNGKPSLKKALLRSFLPALLSPVLPGLVRALMQGVQPLLVLAALKFIQSYSDTSPETTPQPAEYGYALAGAFALVYFGLAASTGLYYTATFRTGTQLRAALAQAIYRKTVRLSAASSATGQVNPVNLISSDVRRLTTHIDPLHQLWMSGVVIIIGLVILHSQIGVSFIASIVTVIIVLVLLPWLSASISARSAVNSSKADYRIRLISGIINQIRGIKLSGYEPELLEKVANAREEETTARKHIWIQFSKVVALTSITSNFLSLATIATYSIVSVFGTGFDSLGTSRLFTVYAVMSVVAAPLMQAGQYWPGIVKSYQSIERIETFLNYPESEDISSPIYRSESELCEKGLEDIASQSLKSHGSEVIFDNATIGWEDKTVLKNVNLQLPLNKCTMIIGRVASGKYPWTRGSIAYCSQKPWIQSSRTLAENILFVSSMDPDWYCTVVKACALDVDFANMPDNDQSSADKLSGGQQARIALARALYTRKEIYVFDDPLSALDSTTSTYIFKALFGPQGLLRGKTVIMSTNYASHLQAADAIIDLNDIGNMLSYNSSSEEMISTSSSSLDVKEKEGADVVIEINETNVAVSILEDNVLEGDIADGKLHNLTQNSESPDANDIETVNSGVIGFETYVHYSRASGHHRIAIYTLMLVLSVALQVVTPVYLQVWSSYNDAHQSDEGKYLGGYAAFEVLFSISISALFYYALPILANVASINLHASAMAAVLASPLHFFSSTTAGQILSRFSQDMALIDTDFPIAMYDLTYQGLGIIGSIILLVITVPYLTIVVVVVALLCYLVQKFYIATSRQLRRLDLASNSPVYTLMTETLEVNGLFTIRAAGAEDVLIDRNTRLLSPAQRTYHYSNVTRIWLNTIIAYLTAIINTFVMLIAVLGRHSTKASLLGVAMSQAVSLQETVSLLLISLATAEVSAVAVERNLEYSRLTPEEPKDTKDSVQNWSPTGMITFDNVIARYDGQDEPVLKGISFHIPAGSRTALCGRTGSGKSTTFLALLHARFLVDGVSTTDLSLKTLRKNIAIVTQDPFVLEGTLRVNLDVSGKLPDEEIWLALEAVQLKSTALQFPNKLDQELTSSGNDFSQGQMQLLALGRALLRKSKIIIRSALKGVTVITIAHRIHTITDYDQIVVLEQGHIVEAGVPADLLKNVDGPLAQLLKDDTSSESRPQESQ</sequence>
<feature type="transmembrane region" description="Helical" evidence="10">
    <location>
        <begin position="106"/>
        <end position="128"/>
    </location>
</feature>
<feature type="transmembrane region" description="Helical" evidence="10">
    <location>
        <begin position="67"/>
        <end position="94"/>
    </location>
</feature>
<evidence type="ECO:0000259" key="12">
    <source>
        <dbReference type="PROSITE" id="PS50929"/>
    </source>
</evidence>
<feature type="transmembrane region" description="Helical" evidence="10">
    <location>
        <begin position="1006"/>
        <end position="1034"/>
    </location>
</feature>
<name>A0A6A4H312_9AGAR</name>
<dbReference type="InterPro" id="IPR017871">
    <property type="entry name" value="ABC_transporter-like_CS"/>
</dbReference>
<evidence type="ECO:0000256" key="3">
    <source>
        <dbReference type="ARBA" id="ARBA00022692"/>
    </source>
</evidence>
<evidence type="ECO:0000256" key="4">
    <source>
        <dbReference type="ARBA" id="ARBA00022737"/>
    </source>
</evidence>
<evidence type="ECO:0000256" key="10">
    <source>
        <dbReference type="SAM" id="Phobius"/>
    </source>
</evidence>
<evidence type="ECO:0000313" key="14">
    <source>
        <dbReference type="Proteomes" id="UP000799118"/>
    </source>
</evidence>
<keyword evidence="2" id="KW-0813">Transport</keyword>
<feature type="transmembrane region" description="Helical" evidence="10">
    <location>
        <begin position="949"/>
        <end position="969"/>
    </location>
</feature>
<feature type="transmembrane region" description="Helical" evidence="10">
    <location>
        <begin position="381"/>
        <end position="398"/>
    </location>
</feature>
<feature type="transmembrane region" description="Helical" evidence="10">
    <location>
        <begin position="489"/>
        <end position="515"/>
    </location>
</feature>
<gene>
    <name evidence="13" type="ORF">BT96DRAFT_959412</name>
</gene>
<keyword evidence="9" id="KW-0325">Glycoprotein</keyword>
<dbReference type="PANTHER" id="PTHR24223:SF399">
    <property type="entry name" value="ABC TRANSPORTER ATNG"/>
    <property type="match status" value="1"/>
</dbReference>
<feature type="transmembrane region" description="Helical" evidence="10">
    <location>
        <begin position="922"/>
        <end position="942"/>
    </location>
</feature>